<evidence type="ECO:0000313" key="3">
    <source>
        <dbReference type="Proteomes" id="UP000030745"/>
    </source>
</evidence>
<accession>A0A067CQ11</accession>
<dbReference type="AlphaFoldDB" id="A0A067CQ11"/>
<reference evidence="2 3" key="1">
    <citation type="journal article" date="2013" name="PLoS Genet.">
        <title>Distinctive expansion of potential virulence genes in the genome of the oomycete fish pathogen Saprolegnia parasitica.</title>
        <authorList>
            <person name="Jiang R.H."/>
            <person name="de Bruijn I."/>
            <person name="Haas B.J."/>
            <person name="Belmonte R."/>
            <person name="Lobach L."/>
            <person name="Christie J."/>
            <person name="van den Ackerveken G."/>
            <person name="Bottin A."/>
            <person name="Bulone V."/>
            <person name="Diaz-Moreno S.M."/>
            <person name="Dumas B."/>
            <person name="Fan L."/>
            <person name="Gaulin E."/>
            <person name="Govers F."/>
            <person name="Grenville-Briggs L.J."/>
            <person name="Horner N.R."/>
            <person name="Levin J.Z."/>
            <person name="Mammella M."/>
            <person name="Meijer H.J."/>
            <person name="Morris P."/>
            <person name="Nusbaum C."/>
            <person name="Oome S."/>
            <person name="Phillips A.J."/>
            <person name="van Rooyen D."/>
            <person name="Rzeszutek E."/>
            <person name="Saraiva M."/>
            <person name="Secombes C.J."/>
            <person name="Seidl M.F."/>
            <person name="Snel B."/>
            <person name="Stassen J.H."/>
            <person name="Sykes S."/>
            <person name="Tripathy S."/>
            <person name="van den Berg H."/>
            <person name="Vega-Arreguin J.C."/>
            <person name="Wawra S."/>
            <person name="Young S.K."/>
            <person name="Zeng Q."/>
            <person name="Dieguez-Uribeondo J."/>
            <person name="Russ C."/>
            <person name="Tyler B.M."/>
            <person name="van West P."/>
        </authorList>
    </citation>
    <scope>NUCLEOTIDE SEQUENCE [LARGE SCALE GENOMIC DNA]</scope>
    <source>
        <strain evidence="2 3">CBS 223.65</strain>
    </source>
</reference>
<feature type="compositionally biased region" description="Basic and acidic residues" evidence="1">
    <location>
        <begin position="120"/>
        <end position="137"/>
    </location>
</feature>
<protein>
    <submittedName>
        <fullName evidence="2">Uncharacterized protein</fullName>
    </submittedName>
</protein>
<feature type="compositionally biased region" description="Basic and acidic residues" evidence="1">
    <location>
        <begin position="150"/>
        <end position="161"/>
    </location>
</feature>
<feature type="region of interest" description="Disordered" evidence="1">
    <location>
        <begin position="104"/>
        <end position="161"/>
    </location>
</feature>
<dbReference type="VEuPathDB" id="FungiDB:SPRG_03947"/>
<evidence type="ECO:0000256" key="1">
    <source>
        <dbReference type="SAM" id="MobiDB-lite"/>
    </source>
</evidence>
<name>A0A067CQ11_SAPPC</name>
<dbReference type="GeneID" id="24126422"/>
<keyword evidence="3" id="KW-1185">Reference proteome</keyword>
<gene>
    <name evidence="2" type="ORF">SPRG_03947</name>
</gene>
<feature type="compositionally biased region" description="Polar residues" evidence="1">
    <location>
        <begin position="104"/>
        <end position="113"/>
    </location>
</feature>
<dbReference type="KEGG" id="spar:SPRG_03947"/>
<dbReference type="EMBL" id="KK583198">
    <property type="protein sequence ID" value="KDO31330.1"/>
    <property type="molecule type" value="Genomic_DNA"/>
</dbReference>
<organism evidence="2 3">
    <name type="scientific">Saprolegnia parasitica (strain CBS 223.65)</name>
    <dbReference type="NCBI Taxonomy" id="695850"/>
    <lineage>
        <taxon>Eukaryota</taxon>
        <taxon>Sar</taxon>
        <taxon>Stramenopiles</taxon>
        <taxon>Oomycota</taxon>
        <taxon>Saprolegniomycetes</taxon>
        <taxon>Saprolegniales</taxon>
        <taxon>Saprolegniaceae</taxon>
        <taxon>Saprolegnia</taxon>
    </lineage>
</organism>
<dbReference type="OrthoDB" id="70025at2759"/>
<sequence length="161" mass="17728">MAVFAPEVSLPVLQALDVRDHFAHVQRLRATLCAMPMAPDAASILAQLFGTLATMEAKFATFTTHRGLHIDSTTFLRWREKLAAADALEQTYLTRIAALESAVHSQAPNTTPEGPTPECHVADHATTKPAELDDLRKSTRPRASSQRRTMRSDTSRPHSND</sequence>
<evidence type="ECO:0000313" key="2">
    <source>
        <dbReference type="EMBL" id="KDO31330.1"/>
    </source>
</evidence>
<dbReference type="RefSeq" id="XP_012197929.1">
    <property type="nucleotide sequence ID" value="XM_012342539.1"/>
</dbReference>
<proteinExistence type="predicted"/>
<dbReference type="Proteomes" id="UP000030745">
    <property type="component" value="Unassembled WGS sequence"/>
</dbReference>